<sequence length="76" mass="9009">MIKDRDFVQSNLPPYASRKSNRELRRLLHLEFFKTDLITGIRSSQLVPYLFLYNPRRKKAEELIKVPGTFINSDIN</sequence>
<gene>
    <name evidence="1" type="ORF">DDZ44_02430</name>
</gene>
<protein>
    <submittedName>
        <fullName evidence="1">Uncharacterized protein</fullName>
    </submittedName>
</protein>
<dbReference type="AlphaFoldDB" id="A0A354YUB9"/>
<accession>A0A354YUB9</accession>
<comment type="caution">
    <text evidence="1">The sequence shown here is derived from an EMBL/GenBank/DDBJ whole genome shotgun (WGS) entry which is preliminary data.</text>
</comment>
<evidence type="ECO:0000313" key="2">
    <source>
        <dbReference type="Proteomes" id="UP000263273"/>
    </source>
</evidence>
<name>A0A354YUB9_9FIRM</name>
<dbReference type="EMBL" id="DNZF01000053">
    <property type="protein sequence ID" value="HBK52779.1"/>
    <property type="molecule type" value="Genomic_DNA"/>
</dbReference>
<evidence type="ECO:0000313" key="1">
    <source>
        <dbReference type="EMBL" id="HBK52779.1"/>
    </source>
</evidence>
<organism evidence="1 2">
    <name type="scientific">Syntrophomonas wolfei</name>
    <dbReference type="NCBI Taxonomy" id="863"/>
    <lineage>
        <taxon>Bacteria</taxon>
        <taxon>Bacillati</taxon>
        <taxon>Bacillota</taxon>
        <taxon>Clostridia</taxon>
        <taxon>Eubacteriales</taxon>
        <taxon>Syntrophomonadaceae</taxon>
        <taxon>Syntrophomonas</taxon>
    </lineage>
</organism>
<dbReference type="Proteomes" id="UP000263273">
    <property type="component" value="Unassembled WGS sequence"/>
</dbReference>
<proteinExistence type="predicted"/>
<reference evidence="1 2" key="1">
    <citation type="journal article" date="2018" name="Nat. Biotechnol.">
        <title>A standardized bacterial taxonomy based on genome phylogeny substantially revises the tree of life.</title>
        <authorList>
            <person name="Parks D.H."/>
            <person name="Chuvochina M."/>
            <person name="Waite D.W."/>
            <person name="Rinke C."/>
            <person name="Skarshewski A."/>
            <person name="Chaumeil P.A."/>
            <person name="Hugenholtz P."/>
        </authorList>
    </citation>
    <scope>NUCLEOTIDE SEQUENCE [LARGE SCALE GENOMIC DNA]</scope>
    <source>
        <strain evidence="1">UBA10948</strain>
    </source>
</reference>